<dbReference type="PANTHER" id="PTHR30578:SF0">
    <property type="entry name" value="ION-TRANSLOCATING OXIDOREDUCTASE COMPLEX SUBUNIT D"/>
    <property type="match status" value="1"/>
</dbReference>
<dbReference type="PATRIC" id="fig|1226633.4.peg.2448"/>
<feature type="transmembrane region" description="Helical" evidence="1">
    <location>
        <begin position="21"/>
        <end position="40"/>
    </location>
</feature>
<keyword evidence="1" id="KW-1278">Translocase</keyword>
<dbReference type="Proteomes" id="UP000031184">
    <property type="component" value="Unassembled WGS sequence"/>
</dbReference>
<dbReference type="HAMAP" id="MF_00462">
    <property type="entry name" value="RsxD_RnfD"/>
    <property type="match status" value="1"/>
</dbReference>
<keyword evidence="1" id="KW-0597">Phosphoprotein</keyword>
<comment type="caution">
    <text evidence="2">The sequence shown here is derived from an EMBL/GenBank/DDBJ whole genome shotgun (WGS) entry which is preliminary data.</text>
</comment>
<dbReference type="InterPro" id="IPR011303">
    <property type="entry name" value="RnfD_bac"/>
</dbReference>
<comment type="function">
    <text evidence="1">Part of a membrane-bound complex that couples electron transfer with translocation of ions across the membrane.</text>
</comment>
<keyword evidence="1" id="KW-0249">Electron transport</keyword>
<dbReference type="AlphaFoldDB" id="A0A017H2L5"/>
<comment type="cofactor">
    <cofactor evidence="1">
        <name>FMN</name>
        <dbReference type="ChEBI" id="CHEBI:58210"/>
    </cofactor>
</comment>
<dbReference type="GeneID" id="75074600"/>
<keyword evidence="1" id="KW-1133">Transmembrane helix</keyword>
<dbReference type="GO" id="GO:0022900">
    <property type="term" value="P:electron transport chain"/>
    <property type="evidence" value="ECO:0007669"/>
    <property type="project" value="UniProtKB-UniRule"/>
</dbReference>
<feature type="transmembrane region" description="Helical" evidence="1">
    <location>
        <begin position="285"/>
        <end position="303"/>
    </location>
</feature>
<evidence type="ECO:0000256" key="1">
    <source>
        <dbReference type="HAMAP-Rule" id="MF_00462"/>
    </source>
</evidence>
<feature type="transmembrane region" description="Helical" evidence="1">
    <location>
        <begin position="209"/>
        <end position="226"/>
    </location>
</feature>
<keyword evidence="1" id="KW-0285">Flavoprotein</keyword>
<dbReference type="NCBIfam" id="TIGR01946">
    <property type="entry name" value="rnfD"/>
    <property type="match status" value="1"/>
</dbReference>
<dbReference type="PANTHER" id="PTHR30578">
    <property type="entry name" value="ELECTRON TRANSPORT COMPLEX PROTEIN RNFD"/>
    <property type="match status" value="1"/>
</dbReference>
<feature type="transmembrane region" description="Helical" evidence="1">
    <location>
        <begin position="261"/>
        <end position="279"/>
    </location>
</feature>
<dbReference type="InterPro" id="IPR004338">
    <property type="entry name" value="NqrB/RnfD"/>
</dbReference>
<accession>A0A017H2L5</accession>
<feature type="transmembrane region" description="Helical" evidence="1">
    <location>
        <begin position="232"/>
        <end position="249"/>
    </location>
</feature>
<dbReference type="RefSeq" id="WP_005956336.1">
    <property type="nucleotide sequence ID" value="NZ_AOJP01000015.1"/>
</dbReference>
<keyword evidence="1" id="KW-0472">Membrane</keyword>
<feature type="modified residue" description="FMN phosphoryl threonine" evidence="1">
    <location>
        <position position="151"/>
    </location>
</feature>
<protein>
    <recommendedName>
        <fullName evidence="1">Ion-translocating oxidoreductase complex subunit D</fullName>
        <ecNumber evidence="1">7.-.-.-</ecNumber>
    </recommendedName>
    <alternativeName>
        <fullName evidence="1">Rnf electron transport complex subunit D</fullName>
    </alternativeName>
</protein>
<gene>
    <name evidence="1" type="primary">rnfD</name>
    <name evidence="2" type="ORF">C095_12205</name>
</gene>
<dbReference type="Pfam" id="PF03116">
    <property type="entry name" value="NQR2_RnfD_RnfE"/>
    <property type="match status" value="1"/>
</dbReference>
<keyword evidence="1" id="KW-1003">Cell membrane</keyword>
<comment type="subunit">
    <text evidence="1">The complex is composed of six subunits: RnfA, RnfB, RnfC, RnfD, RnfE and RnfG.</text>
</comment>
<name>A0A017H2L5_9FUSO</name>
<keyword evidence="1" id="KW-0812">Transmembrane</keyword>
<keyword evidence="2" id="KW-0830">Ubiquinone</keyword>
<reference evidence="2 3" key="1">
    <citation type="submission" date="2013-08" db="EMBL/GenBank/DDBJ databases">
        <title>An opportunistic ruminal bacterium that causes liver abscesses in cattle.</title>
        <authorList>
            <person name="Benahmed F.H."/>
            <person name="Rasmussen M."/>
            <person name="Harbottle H."/>
            <person name="Soppet D."/>
            <person name="Nagaraja T.G."/>
            <person name="Davidson M."/>
        </authorList>
    </citation>
    <scope>NUCLEOTIDE SEQUENCE [LARGE SCALE GENOMIC DNA]</scope>
    <source>
        <strain evidence="2 3">B35</strain>
    </source>
</reference>
<organism evidence="2 3">
    <name type="scientific">Fusobacterium necrophorum subsp. funduliforme B35</name>
    <dbReference type="NCBI Taxonomy" id="1226633"/>
    <lineage>
        <taxon>Bacteria</taxon>
        <taxon>Fusobacteriati</taxon>
        <taxon>Fusobacteriota</taxon>
        <taxon>Fusobacteriia</taxon>
        <taxon>Fusobacteriales</taxon>
        <taxon>Fusobacteriaceae</taxon>
        <taxon>Fusobacterium</taxon>
    </lineage>
</organism>
<dbReference type="EMBL" id="AUZI01000033">
    <property type="protein sequence ID" value="KID48031.1"/>
    <property type="molecule type" value="Genomic_DNA"/>
</dbReference>
<dbReference type="OrthoDB" id="9776359at2"/>
<sequence>MSSILKMGPSPHIRTSETVESVMYDVIIALIPAFLVAVYVFGLRAVIVTGVAVLTCLVTEYVCQKIMKQDISIFDGSAVLTGILFSFVIPVIMPLPYVIIGCIVAIALGKMVYGGLGHNIFNPALVGRAFVQASWPVAITTFAYDGRTGATMLDAMKRGLDMNTVLIAHSGNLHLDALIGKMGGCLGETSALALILGGCYLIYKKQIDWKVPAVMIGTVFVMTWAMGAEDPIMQILSGGLMLGSFFMATDMVTSPHTDKGRIVFAFGIGFLVSCIRMKGGYPEGTAYAILIMNGVVPLINRYIRPKKFGEVKTKNEK</sequence>
<feature type="transmembrane region" description="Helical" evidence="1">
    <location>
        <begin position="95"/>
        <end position="113"/>
    </location>
</feature>
<feature type="transmembrane region" description="Helical" evidence="1">
    <location>
        <begin position="70"/>
        <end position="89"/>
    </location>
</feature>
<dbReference type="GO" id="GO:0005886">
    <property type="term" value="C:plasma membrane"/>
    <property type="evidence" value="ECO:0007669"/>
    <property type="project" value="UniProtKB-SubCell"/>
</dbReference>
<keyword evidence="1" id="KW-0813">Transport</keyword>
<comment type="similarity">
    <text evidence="1">Belongs to the NqrB/RnfD family.</text>
</comment>
<dbReference type="GO" id="GO:0055085">
    <property type="term" value="P:transmembrane transport"/>
    <property type="evidence" value="ECO:0007669"/>
    <property type="project" value="InterPro"/>
</dbReference>
<dbReference type="EC" id="7.-.-.-" evidence="1"/>
<comment type="subcellular location">
    <subcellularLocation>
        <location evidence="1">Cell membrane</location>
        <topology evidence="1">Multi-pass membrane protein</topology>
    </subcellularLocation>
</comment>
<evidence type="ECO:0000313" key="2">
    <source>
        <dbReference type="EMBL" id="KID48031.1"/>
    </source>
</evidence>
<evidence type="ECO:0000313" key="3">
    <source>
        <dbReference type="Proteomes" id="UP000031184"/>
    </source>
</evidence>
<keyword evidence="1" id="KW-0288">FMN</keyword>
<proteinExistence type="inferred from homology"/>